<evidence type="ECO:0000259" key="6">
    <source>
        <dbReference type="Pfam" id="PF05175"/>
    </source>
</evidence>
<dbReference type="GO" id="GO:0008170">
    <property type="term" value="F:N-methyltransferase activity"/>
    <property type="evidence" value="ECO:0007669"/>
    <property type="project" value="UniProtKB-ARBA"/>
</dbReference>
<dbReference type="STRING" id="1798384.A3D03_01110"/>
<dbReference type="GO" id="GO:0006364">
    <property type="term" value="P:rRNA processing"/>
    <property type="evidence" value="ECO:0007669"/>
    <property type="project" value="UniProtKB-KW"/>
</dbReference>
<dbReference type="PROSITE" id="PS00092">
    <property type="entry name" value="N6_MTASE"/>
    <property type="match status" value="1"/>
</dbReference>
<dbReference type="PANTHER" id="PTHR47816">
    <property type="entry name" value="RIBOSOMAL RNA SMALL SUBUNIT METHYLTRANSFERASE C"/>
    <property type="match status" value="1"/>
</dbReference>
<protein>
    <recommendedName>
        <fullName evidence="6">Methyltransferase small domain-containing protein</fullName>
    </recommendedName>
</protein>
<keyword evidence="5" id="KW-0472">Membrane</keyword>
<dbReference type="Gene3D" id="3.40.50.150">
    <property type="entry name" value="Vaccinia Virus protein VP39"/>
    <property type="match status" value="1"/>
</dbReference>
<dbReference type="GO" id="GO:0032259">
    <property type="term" value="P:methylation"/>
    <property type="evidence" value="ECO:0007669"/>
    <property type="project" value="UniProtKB-KW"/>
</dbReference>
<keyword evidence="4" id="KW-0808">Transferase</keyword>
<dbReference type="CDD" id="cd02440">
    <property type="entry name" value="AdoMet_MTases"/>
    <property type="match status" value="1"/>
</dbReference>
<evidence type="ECO:0000256" key="4">
    <source>
        <dbReference type="ARBA" id="ARBA00022679"/>
    </source>
</evidence>
<evidence type="ECO:0000256" key="2">
    <source>
        <dbReference type="ARBA" id="ARBA00022552"/>
    </source>
</evidence>
<proteinExistence type="predicted"/>
<name>A0A1F6A5X9_9BACT</name>
<evidence type="ECO:0000256" key="3">
    <source>
        <dbReference type="ARBA" id="ARBA00022603"/>
    </source>
</evidence>
<dbReference type="InterPro" id="IPR029063">
    <property type="entry name" value="SAM-dependent_MTases_sf"/>
</dbReference>
<evidence type="ECO:0000313" key="8">
    <source>
        <dbReference type="Proteomes" id="UP000177092"/>
    </source>
</evidence>
<accession>A0A1F6A5X9</accession>
<dbReference type="InterPro" id="IPR002052">
    <property type="entry name" value="DNA_methylase_N6_adenine_CS"/>
</dbReference>
<keyword evidence="1" id="KW-0963">Cytoplasm</keyword>
<dbReference type="Pfam" id="PF05175">
    <property type="entry name" value="MTS"/>
    <property type="match status" value="1"/>
</dbReference>
<gene>
    <name evidence="7" type="ORF">A3D03_01110</name>
</gene>
<dbReference type="PANTHER" id="PTHR47816:SF4">
    <property type="entry name" value="RIBOSOMAL RNA SMALL SUBUNIT METHYLTRANSFERASE C"/>
    <property type="match status" value="1"/>
</dbReference>
<keyword evidence="3" id="KW-0489">Methyltransferase</keyword>
<dbReference type="GO" id="GO:0008757">
    <property type="term" value="F:S-adenosylmethionine-dependent methyltransferase activity"/>
    <property type="evidence" value="ECO:0007669"/>
    <property type="project" value="InterPro"/>
</dbReference>
<dbReference type="InterPro" id="IPR046977">
    <property type="entry name" value="RsmC/RlmG"/>
</dbReference>
<feature type="domain" description="Methyltransferase small" evidence="6">
    <location>
        <begin position="158"/>
        <end position="277"/>
    </location>
</feature>
<sequence>MNYHFPIQKIDKKSLNNFRIILRKYYYTSEYLVHMGVNPFVLDQTDLPILAYRLQPNTPFGILFHLFFLGQEFKLKLLTQIFSENDMKELLTMNILEKTDNVSVRSTVFLIPYKKYYFACDFILQLINRPDVRKRTKYEAVYPVGLDSITLSEISIKKHFHSVLDLGCGSGILSIIASSHSRYVTGIDLNPRAINFSRFNALLNDIDNCRFIYGDLYSPIKNEKYDFILSNPPYELSIHKSSLFRDGGKYGFKVLQKIIEGVSLHLNNSGFCQIITKMPEFTDKSKAELFKEWIHKENLHIFYLELYKRSLYQLAYETCSDAFLGANKKICYRNYSQKVTKLLHFLDGIKLRSMSSGIITITRDTCFKYTGQIFDSKNLQANQLSSKLQEIIYKHFIAFLGFFGLLYLLRSSLKKIIKGVLPFSKS</sequence>
<evidence type="ECO:0000313" key="7">
    <source>
        <dbReference type="EMBL" id="OGG20110.1"/>
    </source>
</evidence>
<evidence type="ECO:0000256" key="5">
    <source>
        <dbReference type="SAM" id="Phobius"/>
    </source>
</evidence>
<dbReference type="Proteomes" id="UP000177092">
    <property type="component" value="Unassembled WGS sequence"/>
</dbReference>
<dbReference type="AlphaFoldDB" id="A0A1F6A5X9"/>
<dbReference type="GO" id="GO:0003676">
    <property type="term" value="F:nucleic acid binding"/>
    <property type="evidence" value="ECO:0007669"/>
    <property type="project" value="InterPro"/>
</dbReference>
<keyword evidence="5" id="KW-0812">Transmembrane</keyword>
<dbReference type="InterPro" id="IPR007848">
    <property type="entry name" value="Small_mtfrase_dom"/>
</dbReference>
<organism evidence="7 8">
    <name type="scientific">Candidatus Gottesmanbacteria bacterium RIFCSPHIGHO2_02_FULL_40_13</name>
    <dbReference type="NCBI Taxonomy" id="1798384"/>
    <lineage>
        <taxon>Bacteria</taxon>
        <taxon>Candidatus Gottesmaniibacteriota</taxon>
    </lineage>
</organism>
<feature type="transmembrane region" description="Helical" evidence="5">
    <location>
        <begin position="391"/>
        <end position="409"/>
    </location>
</feature>
<dbReference type="SUPFAM" id="SSF53335">
    <property type="entry name" value="S-adenosyl-L-methionine-dependent methyltransferases"/>
    <property type="match status" value="1"/>
</dbReference>
<reference evidence="7 8" key="1">
    <citation type="journal article" date="2016" name="Nat. Commun.">
        <title>Thousands of microbial genomes shed light on interconnected biogeochemical processes in an aquifer system.</title>
        <authorList>
            <person name="Anantharaman K."/>
            <person name="Brown C.T."/>
            <person name="Hug L.A."/>
            <person name="Sharon I."/>
            <person name="Castelle C.J."/>
            <person name="Probst A.J."/>
            <person name="Thomas B.C."/>
            <person name="Singh A."/>
            <person name="Wilkins M.J."/>
            <person name="Karaoz U."/>
            <person name="Brodie E.L."/>
            <person name="Williams K.H."/>
            <person name="Hubbard S.S."/>
            <person name="Banfield J.F."/>
        </authorList>
    </citation>
    <scope>NUCLEOTIDE SEQUENCE [LARGE SCALE GENOMIC DNA]</scope>
</reference>
<dbReference type="EMBL" id="MFJN01000056">
    <property type="protein sequence ID" value="OGG20110.1"/>
    <property type="molecule type" value="Genomic_DNA"/>
</dbReference>
<comment type="caution">
    <text evidence="7">The sequence shown here is derived from an EMBL/GenBank/DDBJ whole genome shotgun (WGS) entry which is preliminary data.</text>
</comment>
<evidence type="ECO:0000256" key="1">
    <source>
        <dbReference type="ARBA" id="ARBA00022490"/>
    </source>
</evidence>
<keyword evidence="2" id="KW-0698">rRNA processing</keyword>
<keyword evidence="5" id="KW-1133">Transmembrane helix</keyword>